<protein>
    <submittedName>
        <fullName evidence="1">Uncharacterized protein</fullName>
    </submittedName>
</protein>
<gene>
    <name evidence="1" type="ordered locus">VS_II0801</name>
</gene>
<dbReference type="EMBL" id="FM954973">
    <property type="protein sequence ID" value="CAV26554.1"/>
    <property type="molecule type" value="Genomic_DNA"/>
</dbReference>
<reference evidence="1 2" key="1">
    <citation type="submission" date="2009-02" db="EMBL/GenBank/DDBJ databases">
        <title>Vibrio splendidus str. LGP32 complete genome.</title>
        <authorList>
            <person name="Mazel D."/>
            <person name="Le Roux F."/>
        </authorList>
    </citation>
    <scope>NUCLEOTIDE SEQUENCE [LARGE SCALE GENOMIC DNA]</scope>
    <source>
        <strain evidence="1 2">LGP32</strain>
    </source>
</reference>
<dbReference type="Proteomes" id="UP000009100">
    <property type="component" value="Chromosome 2"/>
</dbReference>
<name>B7VSI4_VIBA3</name>
<sequence>MSTPRNRGGTMSDQSYNDESLELLDAMEIGIDLSDYEQTVKQLAEELFKSSN</sequence>
<evidence type="ECO:0000313" key="2">
    <source>
        <dbReference type="Proteomes" id="UP000009100"/>
    </source>
</evidence>
<organism evidence="1 2">
    <name type="scientific">Vibrio atlanticus (strain LGP32)</name>
    <name type="common">Vibrio splendidus (strain Mel32)</name>
    <dbReference type="NCBI Taxonomy" id="575788"/>
    <lineage>
        <taxon>Bacteria</taxon>
        <taxon>Pseudomonadati</taxon>
        <taxon>Pseudomonadota</taxon>
        <taxon>Gammaproteobacteria</taxon>
        <taxon>Vibrionales</taxon>
        <taxon>Vibrionaceae</taxon>
        <taxon>Vibrio</taxon>
    </lineage>
</organism>
<dbReference type="AlphaFoldDB" id="B7VSI4"/>
<accession>B7VSI4</accession>
<evidence type="ECO:0000313" key="1">
    <source>
        <dbReference type="EMBL" id="CAV26554.1"/>
    </source>
</evidence>
<dbReference type="HOGENOM" id="CLU_3259742_0_0_6"/>
<proteinExistence type="predicted"/>
<dbReference type="eggNOG" id="ENOG5031ZSV">
    <property type="taxonomic scope" value="Bacteria"/>
</dbReference>
<dbReference type="KEGG" id="vsp:VS_II0801"/>